<dbReference type="AlphaFoldDB" id="F0ZTB4"/>
<protein>
    <submittedName>
        <fullName evidence="1">Uncharacterized protein</fullName>
    </submittedName>
</protein>
<proteinExistence type="predicted"/>
<dbReference type="InParanoid" id="F0ZTB4"/>
<sequence>MSHSSNSCNFYKDSYYVKDDFFNPEPFREGCCDECRQNFLKVYIELRETLDTFITLFRGIKLSKDGKIPMFSMFEVADYYEGKDRYLGGVNKNIQDLFDINLLDLNIPFLKKRKDIPKDAEESSSKKDEDKEEK</sequence>
<dbReference type="EMBL" id="GL871172">
    <property type="protein sequence ID" value="EGC32835.1"/>
    <property type="molecule type" value="Genomic_DNA"/>
</dbReference>
<dbReference type="KEGG" id="dpp:DICPUDRAFT_155190"/>
<dbReference type="GeneID" id="10508206"/>
<keyword evidence="2" id="KW-1185">Reference proteome</keyword>
<evidence type="ECO:0000313" key="1">
    <source>
        <dbReference type="EMBL" id="EGC32835.1"/>
    </source>
</evidence>
<dbReference type="Proteomes" id="UP000001064">
    <property type="component" value="Unassembled WGS sequence"/>
</dbReference>
<organism evidence="1 2">
    <name type="scientific">Dictyostelium purpureum</name>
    <name type="common">Slime mold</name>
    <dbReference type="NCBI Taxonomy" id="5786"/>
    <lineage>
        <taxon>Eukaryota</taxon>
        <taxon>Amoebozoa</taxon>
        <taxon>Evosea</taxon>
        <taxon>Eumycetozoa</taxon>
        <taxon>Dictyostelia</taxon>
        <taxon>Dictyosteliales</taxon>
        <taxon>Dictyosteliaceae</taxon>
        <taxon>Dictyostelium</taxon>
    </lineage>
</organism>
<dbReference type="RefSeq" id="XP_003290658.1">
    <property type="nucleotide sequence ID" value="XM_003290610.1"/>
</dbReference>
<gene>
    <name evidence="1" type="ORF">DICPUDRAFT_155190</name>
</gene>
<name>F0ZTB4_DICPU</name>
<reference evidence="2" key="1">
    <citation type="journal article" date="2011" name="Genome Biol.">
        <title>Comparative genomics of the social amoebae Dictyostelium discoideum and Dictyostelium purpureum.</title>
        <authorList>
            <consortium name="US DOE Joint Genome Institute (JGI-PGF)"/>
            <person name="Sucgang R."/>
            <person name="Kuo A."/>
            <person name="Tian X."/>
            <person name="Salerno W."/>
            <person name="Parikh A."/>
            <person name="Feasley C.L."/>
            <person name="Dalin E."/>
            <person name="Tu H."/>
            <person name="Huang E."/>
            <person name="Barry K."/>
            <person name="Lindquist E."/>
            <person name="Shapiro H."/>
            <person name="Bruce D."/>
            <person name="Schmutz J."/>
            <person name="Salamov A."/>
            <person name="Fey P."/>
            <person name="Gaudet P."/>
            <person name="Anjard C."/>
            <person name="Babu M.M."/>
            <person name="Basu S."/>
            <person name="Bushmanova Y."/>
            <person name="van der Wel H."/>
            <person name="Katoh-Kurasawa M."/>
            <person name="Dinh C."/>
            <person name="Coutinho P.M."/>
            <person name="Saito T."/>
            <person name="Elias M."/>
            <person name="Schaap P."/>
            <person name="Kay R.R."/>
            <person name="Henrissat B."/>
            <person name="Eichinger L."/>
            <person name="Rivero F."/>
            <person name="Putnam N.H."/>
            <person name="West C.M."/>
            <person name="Loomis W.F."/>
            <person name="Chisholm R.L."/>
            <person name="Shaulsky G."/>
            <person name="Strassmann J.E."/>
            <person name="Queller D.C."/>
            <person name="Kuspa A."/>
            <person name="Grigoriev I.V."/>
        </authorList>
    </citation>
    <scope>NUCLEOTIDE SEQUENCE [LARGE SCALE GENOMIC DNA]</scope>
    <source>
        <strain evidence="2">QSDP1</strain>
    </source>
</reference>
<dbReference type="VEuPathDB" id="AmoebaDB:DICPUDRAFT_155190"/>
<evidence type="ECO:0000313" key="2">
    <source>
        <dbReference type="Proteomes" id="UP000001064"/>
    </source>
</evidence>
<accession>F0ZTB4</accession>